<evidence type="ECO:0000256" key="3">
    <source>
        <dbReference type="SAM" id="MobiDB-lite"/>
    </source>
</evidence>
<dbReference type="InterPro" id="IPR040447">
    <property type="entry name" value="RRM_Rrp7"/>
</dbReference>
<feature type="region of interest" description="Disordered" evidence="3">
    <location>
        <begin position="67"/>
        <end position="145"/>
    </location>
</feature>
<dbReference type="AlphaFoldDB" id="A0A165ZNU1"/>
<protein>
    <recommendedName>
        <fullName evidence="4">RRM domain-containing protein</fullName>
    </recommendedName>
</protein>
<dbReference type="GO" id="GO:0000028">
    <property type="term" value="P:ribosomal small subunit assembly"/>
    <property type="evidence" value="ECO:0007669"/>
    <property type="project" value="TreeGrafter"/>
</dbReference>
<dbReference type="Gene3D" id="3.30.70.330">
    <property type="match status" value="1"/>
</dbReference>
<dbReference type="PROSITE" id="PS50102">
    <property type="entry name" value="RRM"/>
    <property type="match status" value="1"/>
</dbReference>
<feature type="domain" description="RRM" evidence="4">
    <location>
        <begin position="39"/>
        <end position="105"/>
    </location>
</feature>
<dbReference type="PANTHER" id="PTHR13191">
    <property type="entry name" value="RIBOSOMAL RNA PROCESSING PROTEIN 7-RELATED"/>
    <property type="match status" value="1"/>
</dbReference>
<feature type="compositionally biased region" description="Basic residues" evidence="3">
    <location>
        <begin position="119"/>
        <end position="129"/>
    </location>
</feature>
<name>A0A165ZNU1_9AGAM</name>
<dbReference type="GO" id="GO:0034456">
    <property type="term" value="C:UTP-C complex"/>
    <property type="evidence" value="ECO:0007669"/>
    <property type="project" value="TreeGrafter"/>
</dbReference>
<dbReference type="OrthoDB" id="5390at2759"/>
<evidence type="ECO:0000313" key="6">
    <source>
        <dbReference type="Proteomes" id="UP000076798"/>
    </source>
</evidence>
<dbReference type="Gene3D" id="6.10.250.1770">
    <property type="match status" value="1"/>
</dbReference>
<evidence type="ECO:0000256" key="1">
    <source>
        <dbReference type="ARBA" id="ARBA00006110"/>
    </source>
</evidence>
<dbReference type="STRING" id="1314776.A0A165ZNU1"/>
<dbReference type="GO" id="GO:0003723">
    <property type="term" value="F:RNA binding"/>
    <property type="evidence" value="ECO:0007669"/>
    <property type="project" value="UniProtKB-UniRule"/>
</dbReference>
<evidence type="ECO:0000259" key="4">
    <source>
        <dbReference type="PROSITE" id="PS50102"/>
    </source>
</evidence>
<keyword evidence="2" id="KW-0694">RNA-binding</keyword>
<dbReference type="InterPro" id="IPR024326">
    <property type="entry name" value="RRP7_C"/>
</dbReference>
<dbReference type="InterPro" id="IPR000504">
    <property type="entry name" value="RRM_dom"/>
</dbReference>
<feature type="region of interest" description="Disordered" evidence="3">
    <location>
        <begin position="260"/>
        <end position="280"/>
    </location>
</feature>
<feature type="compositionally biased region" description="Acidic residues" evidence="3">
    <location>
        <begin position="79"/>
        <end position="99"/>
    </location>
</feature>
<dbReference type="SUPFAM" id="SSF54928">
    <property type="entry name" value="RNA-binding domain, RBD"/>
    <property type="match status" value="1"/>
</dbReference>
<comment type="similarity">
    <text evidence="1">Belongs to the RRP7 family.</text>
</comment>
<keyword evidence="6" id="KW-1185">Reference proteome</keyword>
<evidence type="ECO:0000313" key="5">
    <source>
        <dbReference type="EMBL" id="KZT34490.1"/>
    </source>
</evidence>
<sequence length="323" mass="35965">MSSSGFTTLPVSYGGSIVHYLYVTEHRDSKGRSQYPSNRTLFVVNVPPDATDRELRLFFNPHGNIEKVAFNSDHPQDDNQPDESSESESDEEGAGDAEDATMLNGEDGDAQPNQAGSNGKRRSKPRGKKEKPPIVTPLPSAPLRRLRPTGKSAYVVYLDDSAVKRALSSINPETPRVWPSSSEPRGLAHYTALHDSRRPSLDAVRLHADSSIELFDYEVAKRKQKSQYHKGEAIVDEDGFTLVTRGGAYGKTLGGGVGVASKKFQSSGATDSKKKKKPKEKEMFYAFQHNEKRRAGLIKLKKDWEADQAKVTKLREQRRFKPY</sequence>
<dbReference type="PANTHER" id="PTHR13191:SF0">
    <property type="entry name" value="RIBOSOMAL RNA-PROCESSING PROTEIN 7 HOMOLOG A-RELATED"/>
    <property type="match status" value="1"/>
</dbReference>
<dbReference type="GO" id="GO:0006364">
    <property type="term" value="P:rRNA processing"/>
    <property type="evidence" value="ECO:0007669"/>
    <property type="project" value="TreeGrafter"/>
</dbReference>
<dbReference type="InterPro" id="IPR040446">
    <property type="entry name" value="RRP7"/>
</dbReference>
<reference evidence="5 6" key="1">
    <citation type="journal article" date="2016" name="Mol. Biol. Evol.">
        <title>Comparative Genomics of Early-Diverging Mushroom-Forming Fungi Provides Insights into the Origins of Lignocellulose Decay Capabilities.</title>
        <authorList>
            <person name="Nagy L.G."/>
            <person name="Riley R."/>
            <person name="Tritt A."/>
            <person name="Adam C."/>
            <person name="Daum C."/>
            <person name="Floudas D."/>
            <person name="Sun H."/>
            <person name="Yadav J.S."/>
            <person name="Pangilinan J."/>
            <person name="Larsson K.H."/>
            <person name="Matsuura K."/>
            <person name="Barry K."/>
            <person name="Labutti K."/>
            <person name="Kuo R."/>
            <person name="Ohm R.A."/>
            <person name="Bhattacharya S.S."/>
            <person name="Shirouzu T."/>
            <person name="Yoshinaga Y."/>
            <person name="Martin F.M."/>
            <person name="Grigoriev I.V."/>
            <person name="Hibbett D.S."/>
        </authorList>
    </citation>
    <scope>NUCLEOTIDE SEQUENCE [LARGE SCALE GENOMIC DNA]</scope>
    <source>
        <strain evidence="5 6">HHB10207 ss-3</strain>
    </source>
</reference>
<dbReference type="InterPro" id="IPR035979">
    <property type="entry name" value="RBD_domain_sf"/>
</dbReference>
<proteinExistence type="inferred from homology"/>
<dbReference type="Proteomes" id="UP000076798">
    <property type="component" value="Unassembled WGS sequence"/>
</dbReference>
<dbReference type="GO" id="GO:0032545">
    <property type="term" value="C:CURI complex"/>
    <property type="evidence" value="ECO:0007669"/>
    <property type="project" value="TreeGrafter"/>
</dbReference>
<gene>
    <name evidence="5" type="ORF">SISSUDRAFT_1026552</name>
</gene>
<accession>A0A165ZNU1</accession>
<dbReference type="Pfam" id="PF17799">
    <property type="entry name" value="RRM_Rrp7"/>
    <property type="match status" value="1"/>
</dbReference>
<dbReference type="EMBL" id="KV428179">
    <property type="protein sequence ID" value="KZT34490.1"/>
    <property type="molecule type" value="Genomic_DNA"/>
</dbReference>
<evidence type="ECO:0000256" key="2">
    <source>
        <dbReference type="PROSITE-ProRule" id="PRU00176"/>
    </source>
</evidence>
<dbReference type="Pfam" id="PF12923">
    <property type="entry name" value="RRP7"/>
    <property type="match status" value="1"/>
</dbReference>
<organism evidence="5 6">
    <name type="scientific">Sistotremastrum suecicum HHB10207 ss-3</name>
    <dbReference type="NCBI Taxonomy" id="1314776"/>
    <lineage>
        <taxon>Eukaryota</taxon>
        <taxon>Fungi</taxon>
        <taxon>Dikarya</taxon>
        <taxon>Basidiomycota</taxon>
        <taxon>Agaricomycotina</taxon>
        <taxon>Agaricomycetes</taxon>
        <taxon>Sistotremastrales</taxon>
        <taxon>Sistotremastraceae</taxon>
        <taxon>Sistotremastrum</taxon>
    </lineage>
</organism>
<dbReference type="InterPro" id="IPR012677">
    <property type="entry name" value="Nucleotide-bd_a/b_plait_sf"/>
</dbReference>